<organism evidence="2 3">
    <name type="scientific">Halobacteriovorax marinus</name>
    <dbReference type="NCBI Taxonomy" id="97084"/>
    <lineage>
        <taxon>Bacteria</taxon>
        <taxon>Pseudomonadati</taxon>
        <taxon>Bdellovibrionota</taxon>
        <taxon>Bacteriovoracia</taxon>
        <taxon>Bacteriovoracales</taxon>
        <taxon>Halobacteriovoraceae</taxon>
        <taxon>Halobacteriovorax</taxon>
    </lineage>
</organism>
<dbReference type="NCBIfam" id="TIGR02147">
    <property type="entry name" value="Fsuc_second"/>
    <property type="match status" value="1"/>
</dbReference>
<gene>
    <name evidence="2" type="ORF">A9Q84_13030</name>
</gene>
<dbReference type="AlphaFoldDB" id="A0A1Y5F8P3"/>
<sequence>MNENIFEYSDYKHYLNEKISQLPSKGRGVRLQMAKFLGCQTAYISQVLNQHVNFSLEQAVKVNQFFNHSKDEGKFFVLLVQLERAGTSELENFLISEMEEIIERRSNLKERLNIKDSLDDDNQHIYYSVWYYAAIHIMLSIPEFQKAKAISEHLRLPLTQVQEVIEFLCTTGLAIERAGFYEIGKTQIHLSKESIQIRRHHTNWRNQAIASIDKNKEEDMHYSNVLSMSDEDVPRIKEILIKSIEECRKVIRVSNEERLQVLSLDFFGIK</sequence>
<dbReference type="Proteomes" id="UP000196531">
    <property type="component" value="Unassembled WGS sequence"/>
</dbReference>
<protein>
    <recommendedName>
        <fullName evidence="1">DUF4423 domain-containing protein</fullName>
    </recommendedName>
</protein>
<dbReference type="InterPro" id="IPR011873">
    <property type="entry name" value="CHP02147"/>
</dbReference>
<name>A0A1Y5F8P3_9BACT</name>
<evidence type="ECO:0000313" key="2">
    <source>
        <dbReference type="EMBL" id="OUR97243.1"/>
    </source>
</evidence>
<feature type="domain" description="DUF4423" evidence="1">
    <location>
        <begin position="115"/>
        <end position="267"/>
    </location>
</feature>
<accession>A0A1Y5F8P3</accession>
<dbReference type="Pfam" id="PF14394">
    <property type="entry name" value="DUF4423"/>
    <property type="match status" value="1"/>
</dbReference>
<dbReference type="EMBL" id="MAAO01000006">
    <property type="protein sequence ID" value="OUR97243.1"/>
    <property type="molecule type" value="Genomic_DNA"/>
</dbReference>
<dbReference type="InterPro" id="IPR025537">
    <property type="entry name" value="DUF4423"/>
</dbReference>
<comment type="caution">
    <text evidence="2">The sequence shown here is derived from an EMBL/GenBank/DDBJ whole genome shotgun (WGS) entry which is preliminary data.</text>
</comment>
<proteinExistence type="predicted"/>
<evidence type="ECO:0000259" key="1">
    <source>
        <dbReference type="Pfam" id="PF14394"/>
    </source>
</evidence>
<evidence type="ECO:0000313" key="3">
    <source>
        <dbReference type="Proteomes" id="UP000196531"/>
    </source>
</evidence>
<reference evidence="3" key="1">
    <citation type="journal article" date="2017" name="Proc. Natl. Acad. Sci. U.S.A.">
        <title>Simulation of Deepwater Horizon oil plume reveals substrate specialization within a complex community of hydrocarbon-degraders.</title>
        <authorList>
            <person name="Hu P."/>
            <person name="Dubinsky E.A."/>
            <person name="Probst A.J."/>
            <person name="Wang J."/>
            <person name="Sieber C.M.K."/>
            <person name="Tom L.M."/>
            <person name="Gardinali P."/>
            <person name="Banfield J.F."/>
            <person name="Atlas R.M."/>
            <person name="Andersen G.L."/>
        </authorList>
    </citation>
    <scope>NUCLEOTIDE SEQUENCE [LARGE SCALE GENOMIC DNA]</scope>
</reference>